<accession>A0A1B8GH90</accession>
<reference evidence="3" key="2">
    <citation type="journal article" date="2018" name="Nat. Commun.">
        <title>Extreme sensitivity to ultraviolet light in the fungal pathogen causing white-nose syndrome of bats.</title>
        <authorList>
            <person name="Palmer J.M."/>
            <person name="Drees K.P."/>
            <person name="Foster J.T."/>
            <person name="Lindner D.L."/>
        </authorList>
    </citation>
    <scope>NUCLEOTIDE SEQUENCE [LARGE SCALE GENOMIC DNA]</scope>
    <source>
        <strain evidence="3">UAMH 10579</strain>
    </source>
</reference>
<keyword evidence="3" id="KW-1185">Reference proteome</keyword>
<dbReference type="EMBL" id="KV460237">
    <property type="protein sequence ID" value="OBT95195.1"/>
    <property type="molecule type" value="Genomic_DNA"/>
</dbReference>
<evidence type="ECO:0000256" key="1">
    <source>
        <dbReference type="SAM" id="SignalP"/>
    </source>
</evidence>
<dbReference type="Proteomes" id="UP000091956">
    <property type="component" value="Unassembled WGS sequence"/>
</dbReference>
<dbReference type="AlphaFoldDB" id="A0A1B8GH90"/>
<protein>
    <submittedName>
        <fullName evidence="2">Uncharacterized protein</fullName>
    </submittedName>
</protein>
<proteinExistence type="predicted"/>
<gene>
    <name evidence="2" type="ORF">VE01_07589</name>
</gene>
<feature type="signal peptide" evidence="1">
    <location>
        <begin position="1"/>
        <end position="23"/>
    </location>
</feature>
<evidence type="ECO:0000313" key="3">
    <source>
        <dbReference type="Proteomes" id="UP000091956"/>
    </source>
</evidence>
<dbReference type="OrthoDB" id="2112446at2759"/>
<dbReference type="GeneID" id="28840975"/>
<evidence type="ECO:0000313" key="2">
    <source>
        <dbReference type="EMBL" id="OBT95195.1"/>
    </source>
</evidence>
<reference evidence="2 3" key="1">
    <citation type="submission" date="2016-03" db="EMBL/GenBank/DDBJ databases">
        <title>Comparative genomics of Pseudogymnoascus destructans, the fungus causing white-nose syndrome of bats.</title>
        <authorList>
            <person name="Palmer J.M."/>
            <person name="Drees K.P."/>
            <person name="Foster J.T."/>
            <person name="Lindner D.L."/>
        </authorList>
    </citation>
    <scope>NUCLEOTIDE SEQUENCE [LARGE SCALE GENOMIC DNA]</scope>
    <source>
        <strain evidence="2 3">UAMH 10579</strain>
    </source>
</reference>
<dbReference type="RefSeq" id="XP_018128928.1">
    <property type="nucleotide sequence ID" value="XM_018277022.1"/>
</dbReference>
<name>A0A1B8GH90_9PEZI</name>
<organism evidence="2 3">
    <name type="scientific">Pseudogymnoascus verrucosus</name>
    <dbReference type="NCBI Taxonomy" id="342668"/>
    <lineage>
        <taxon>Eukaryota</taxon>
        <taxon>Fungi</taxon>
        <taxon>Dikarya</taxon>
        <taxon>Ascomycota</taxon>
        <taxon>Pezizomycotina</taxon>
        <taxon>Leotiomycetes</taxon>
        <taxon>Thelebolales</taxon>
        <taxon>Thelebolaceae</taxon>
        <taxon>Pseudogymnoascus</taxon>
    </lineage>
</organism>
<feature type="chain" id="PRO_5008608684" evidence="1">
    <location>
        <begin position="24"/>
        <end position="162"/>
    </location>
</feature>
<sequence>MTRLSTLPFALLVFTTTFTTALSADSTNPPSLESLNLTTPNPPSLESLNLTTPNTPTTFTDLNTCDTVQLTRANILLGINYLISLGNTPCVVGQESVVFVTKGDVAITGYNGLMGGTASVPCNDVGISARWIVSHCASGPLAFGGATTAIGKKEVVIRIRKA</sequence>
<keyword evidence="1" id="KW-0732">Signal</keyword>